<feature type="signal peptide" evidence="1">
    <location>
        <begin position="1"/>
        <end position="24"/>
    </location>
</feature>
<dbReference type="Proteomes" id="UP000197446">
    <property type="component" value="Unassembled WGS sequence"/>
</dbReference>
<sequence length="109" mass="12224">MKRLALTLAAAAAALLSGCVVVPAHRVGYVAEPGIVVDAPPPAPYAEVVPVMPYPGAVWINGYWGWSGGRHYWVPGYYERPRPGYRYEPHRWENQGGRWHLRIGGWIRM</sequence>
<feature type="chain" id="PRO_5012106368" description="YXWGXW repeat-containing protein" evidence="1">
    <location>
        <begin position="25"/>
        <end position="109"/>
    </location>
</feature>
<reference evidence="2 3" key="1">
    <citation type="journal article" date="2007" name="Int. J. Syst. Evol. Microbiol.">
        <title>Description of Pelomonas aquatica sp. nov. and Pelomonas puraquae sp. nov., isolated from industrial and haemodialysis water.</title>
        <authorList>
            <person name="Gomila M."/>
            <person name="Bowien B."/>
            <person name="Falsen E."/>
            <person name="Moore E.R."/>
            <person name="Lalucat J."/>
        </authorList>
    </citation>
    <scope>NUCLEOTIDE SEQUENCE [LARGE SCALE GENOMIC DNA]</scope>
    <source>
        <strain evidence="2 3">CCUG 52769</strain>
    </source>
</reference>
<proteinExistence type="predicted"/>
<organism evidence="2 3">
    <name type="scientific">Roseateles puraquae</name>
    <dbReference type="NCBI Taxonomy" id="431059"/>
    <lineage>
        <taxon>Bacteria</taxon>
        <taxon>Pseudomonadati</taxon>
        <taxon>Pseudomonadota</taxon>
        <taxon>Betaproteobacteria</taxon>
        <taxon>Burkholderiales</taxon>
        <taxon>Sphaerotilaceae</taxon>
        <taxon>Roseateles</taxon>
    </lineage>
</organism>
<name>A0A254N7N8_9BURK</name>
<comment type="caution">
    <text evidence="2">The sequence shown here is derived from an EMBL/GenBank/DDBJ whole genome shotgun (WGS) entry which is preliminary data.</text>
</comment>
<evidence type="ECO:0000313" key="3">
    <source>
        <dbReference type="Proteomes" id="UP000197446"/>
    </source>
</evidence>
<accession>A0A254N7N8</accession>
<evidence type="ECO:0008006" key="4">
    <source>
        <dbReference type="Google" id="ProtNLM"/>
    </source>
</evidence>
<dbReference type="AlphaFoldDB" id="A0A254N7N8"/>
<keyword evidence="1" id="KW-0732">Signal</keyword>
<protein>
    <recommendedName>
        <fullName evidence="4">YXWGXW repeat-containing protein</fullName>
    </recommendedName>
</protein>
<dbReference type="EMBL" id="NISI01000020">
    <property type="protein sequence ID" value="OWQ98619.1"/>
    <property type="molecule type" value="Genomic_DNA"/>
</dbReference>
<evidence type="ECO:0000256" key="1">
    <source>
        <dbReference type="SAM" id="SignalP"/>
    </source>
</evidence>
<evidence type="ECO:0000313" key="2">
    <source>
        <dbReference type="EMBL" id="OWQ98619.1"/>
    </source>
</evidence>
<dbReference type="PROSITE" id="PS51257">
    <property type="entry name" value="PROKAR_LIPOPROTEIN"/>
    <property type="match status" value="1"/>
</dbReference>
<gene>
    <name evidence="2" type="ORF">CDO81_26270</name>
</gene>
<dbReference type="InterPro" id="IPR024447">
    <property type="entry name" value="YXWGXW_rpt"/>
</dbReference>
<dbReference type="Pfam" id="PF12779">
    <property type="entry name" value="WXXGXW"/>
    <property type="match status" value="2"/>
</dbReference>
<dbReference type="RefSeq" id="WP_088486231.1">
    <property type="nucleotide sequence ID" value="NZ_JBCNLH010000007.1"/>
</dbReference>
<keyword evidence="3" id="KW-1185">Reference proteome</keyword>